<dbReference type="Gene3D" id="1.10.150.190">
    <property type="entry name" value="Translation initiation factor 2, subunit 1, domain 2"/>
    <property type="match status" value="1"/>
</dbReference>
<feature type="domain" description="S1 motif" evidence="5">
    <location>
        <begin position="134"/>
        <end position="205"/>
    </location>
</feature>
<dbReference type="InterPro" id="IPR024055">
    <property type="entry name" value="TIF2_asu_C"/>
</dbReference>
<evidence type="ECO:0000256" key="2">
    <source>
        <dbReference type="ARBA" id="ARBA00022540"/>
    </source>
</evidence>
<dbReference type="GO" id="GO:0003723">
    <property type="term" value="F:RNA binding"/>
    <property type="evidence" value="ECO:0007669"/>
    <property type="project" value="InterPro"/>
</dbReference>
<protein>
    <submittedName>
        <fullName evidence="6">Putative elongation initiation factor 2 alpha subunit</fullName>
    </submittedName>
</protein>
<keyword evidence="3" id="KW-0648">Protein biosynthesis</keyword>
<dbReference type="GO" id="GO:0033290">
    <property type="term" value="C:eukaryotic 48S preinitiation complex"/>
    <property type="evidence" value="ECO:0007669"/>
    <property type="project" value="TreeGrafter"/>
</dbReference>
<dbReference type="Gene3D" id="2.40.50.140">
    <property type="entry name" value="Nucleic acid-binding proteins"/>
    <property type="match status" value="1"/>
</dbReference>
<dbReference type="VEuPathDB" id="TriTrypDB:TcIL3000_3_1810"/>
<dbReference type="InterPro" id="IPR044126">
    <property type="entry name" value="S1_IF2_alpha"/>
</dbReference>
<proteinExistence type="inferred from homology"/>
<dbReference type="EMBL" id="HE575316">
    <property type="protein sequence ID" value="CCC89751.1"/>
    <property type="molecule type" value="Genomic_DNA"/>
</dbReference>
<dbReference type="GO" id="GO:0003743">
    <property type="term" value="F:translation initiation factor activity"/>
    <property type="evidence" value="ECO:0007669"/>
    <property type="project" value="UniProtKB-KW"/>
</dbReference>
<dbReference type="SUPFAM" id="SSF110993">
    <property type="entry name" value="eIF-2-alpha, C-terminal domain"/>
    <property type="match status" value="1"/>
</dbReference>
<reference evidence="6" key="1">
    <citation type="journal article" date="2012" name="Proc. Natl. Acad. Sci. U.S.A.">
        <title>Antigenic diversity is generated by distinct evolutionary mechanisms in African trypanosome species.</title>
        <authorList>
            <person name="Jackson A.P."/>
            <person name="Berry A."/>
            <person name="Aslett M."/>
            <person name="Allison H.C."/>
            <person name="Burton P."/>
            <person name="Vavrova-Anderson J."/>
            <person name="Brown R."/>
            <person name="Browne H."/>
            <person name="Corton N."/>
            <person name="Hauser H."/>
            <person name="Gamble J."/>
            <person name="Gilderthorp R."/>
            <person name="Marcello L."/>
            <person name="McQuillan J."/>
            <person name="Otto T.D."/>
            <person name="Quail M.A."/>
            <person name="Sanders M.J."/>
            <person name="van Tonder A."/>
            <person name="Ginger M.L."/>
            <person name="Field M.C."/>
            <person name="Barry J.D."/>
            <person name="Hertz-Fowler C."/>
            <person name="Berriman M."/>
        </authorList>
    </citation>
    <scope>NUCLEOTIDE SEQUENCE</scope>
    <source>
        <strain evidence="6">IL3000</strain>
    </source>
</reference>
<evidence type="ECO:0000256" key="1">
    <source>
        <dbReference type="ARBA" id="ARBA00007223"/>
    </source>
</evidence>
<keyword evidence="2 6" id="KW-0396">Initiation factor</keyword>
<feature type="region of interest" description="Disordered" evidence="4">
    <location>
        <begin position="396"/>
        <end position="420"/>
    </location>
</feature>
<evidence type="ECO:0000313" key="6">
    <source>
        <dbReference type="EMBL" id="CCC89751.1"/>
    </source>
</evidence>
<evidence type="ECO:0000256" key="3">
    <source>
        <dbReference type="ARBA" id="ARBA00022917"/>
    </source>
</evidence>
<accession>G0UK46</accession>
<feature type="compositionally biased region" description="Acidic residues" evidence="4">
    <location>
        <begin position="406"/>
        <end position="420"/>
    </location>
</feature>
<dbReference type="InterPro" id="IPR024054">
    <property type="entry name" value="TIF2_asu_middle_sf"/>
</dbReference>
<evidence type="ECO:0000259" key="5">
    <source>
        <dbReference type="PROSITE" id="PS50126"/>
    </source>
</evidence>
<dbReference type="CDD" id="cd04452">
    <property type="entry name" value="S1_IF2_alpha"/>
    <property type="match status" value="1"/>
</dbReference>
<dbReference type="Pfam" id="PF00575">
    <property type="entry name" value="S1"/>
    <property type="match status" value="1"/>
</dbReference>
<dbReference type="InterPro" id="IPR012340">
    <property type="entry name" value="NA-bd_OB-fold"/>
</dbReference>
<name>G0UK46_TRYCI</name>
<dbReference type="AlphaFoldDB" id="G0UK46"/>
<dbReference type="Gene3D" id="3.30.70.1130">
    <property type="entry name" value="EIF_2_alpha"/>
    <property type="match status" value="1"/>
</dbReference>
<dbReference type="GO" id="GO:0005850">
    <property type="term" value="C:eukaryotic translation initiation factor 2 complex"/>
    <property type="evidence" value="ECO:0007669"/>
    <property type="project" value="TreeGrafter"/>
</dbReference>
<evidence type="ECO:0000256" key="4">
    <source>
        <dbReference type="SAM" id="MobiDB-lite"/>
    </source>
</evidence>
<comment type="similarity">
    <text evidence="1">Belongs to the eIF-2-alpha family.</text>
</comment>
<sequence length="420" mass="47054">MASYGIVENPDSVDYKTKCCCQTTDGVYFQVPKEFFRQHATLSRRKLLIAEPFTVPLDAKAFESLVVLLEKASIVSAVAATAGTDVAGGEEKPVQQWMKDLNKRQQKFVAACLGITTWDGGDVHFYEEKLPKENEVVWVKVIQVNDTSAVVQLLEYGNHEGIIPYTEITRIRIRAIGKVIKVGRNEAAQVIRIDKDKGYIDLSKKQVTLKEAKECEARFFKGNEVRSVVCHVADECGISAAQAMEMIAYPLYRREPGKHAWNWLYELNHTKDVEGILGPLNLPEKAKEVLMSTLEHTMRTEISTIHADIEMTCFQCDGVNALREVLLIGRNFKSGKEPNIPISVTIVGPPKYRLRAKTELKDEGIVRMNEAIELMKIEMAKRGGILKVVAGPYVLGDEEQTKERNDDPEEDGGDEVDPGE</sequence>
<dbReference type="FunFam" id="2.40.50.140:FF:000015">
    <property type="entry name" value="Eukaryotic translation initiation factor 2 subunit alpha"/>
    <property type="match status" value="1"/>
</dbReference>
<dbReference type="Pfam" id="PF07541">
    <property type="entry name" value="EIF_2_alpha"/>
    <property type="match status" value="1"/>
</dbReference>
<dbReference type="SUPFAM" id="SSF50249">
    <property type="entry name" value="Nucleic acid-binding proteins"/>
    <property type="match status" value="1"/>
</dbReference>
<dbReference type="PANTHER" id="PTHR10602">
    <property type="entry name" value="EUKARYOTIC TRANSLATION INITIATION FACTOR 2 SUBUNIT 1"/>
    <property type="match status" value="1"/>
</dbReference>
<gene>
    <name evidence="6" type="ORF">TCIL3000_3_1810</name>
</gene>
<organism evidence="6">
    <name type="scientific">Trypanosoma congolense (strain IL3000)</name>
    <dbReference type="NCBI Taxonomy" id="1068625"/>
    <lineage>
        <taxon>Eukaryota</taxon>
        <taxon>Discoba</taxon>
        <taxon>Euglenozoa</taxon>
        <taxon>Kinetoplastea</taxon>
        <taxon>Metakinetoplastina</taxon>
        <taxon>Trypanosomatida</taxon>
        <taxon>Trypanosomatidae</taxon>
        <taxon>Trypanosoma</taxon>
        <taxon>Nannomonas</taxon>
    </lineage>
</organism>
<dbReference type="InterPro" id="IPR003029">
    <property type="entry name" value="S1_domain"/>
</dbReference>
<dbReference type="PANTHER" id="PTHR10602:SF0">
    <property type="entry name" value="EUKARYOTIC TRANSLATION INITIATION FACTOR 2 SUBUNIT 1"/>
    <property type="match status" value="1"/>
</dbReference>
<dbReference type="GO" id="GO:0043022">
    <property type="term" value="F:ribosome binding"/>
    <property type="evidence" value="ECO:0007669"/>
    <property type="project" value="TreeGrafter"/>
</dbReference>
<dbReference type="SUPFAM" id="SSF116742">
    <property type="entry name" value="eIF2alpha middle domain-like"/>
    <property type="match status" value="1"/>
</dbReference>
<dbReference type="SMART" id="SM00316">
    <property type="entry name" value="S1"/>
    <property type="match status" value="1"/>
</dbReference>
<dbReference type="PROSITE" id="PS50126">
    <property type="entry name" value="S1"/>
    <property type="match status" value="1"/>
</dbReference>
<dbReference type="InterPro" id="IPR011488">
    <property type="entry name" value="TIF_2_asu"/>
</dbReference>